<feature type="transmembrane region" description="Helical" evidence="1">
    <location>
        <begin position="160"/>
        <end position="180"/>
    </location>
</feature>
<keyword evidence="3" id="KW-1185">Reference proteome</keyword>
<evidence type="ECO:0000256" key="1">
    <source>
        <dbReference type="SAM" id="Phobius"/>
    </source>
</evidence>
<dbReference type="Proteomes" id="UP001412239">
    <property type="component" value="Unassembled WGS sequence"/>
</dbReference>
<keyword evidence="1" id="KW-0472">Membrane</keyword>
<keyword evidence="1" id="KW-0812">Transmembrane</keyword>
<dbReference type="EMBL" id="LN891031">
    <property type="protein sequence ID" value="CUS11102.1"/>
    <property type="molecule type" value="Genomic_DNA"/>
</dbReference>
<name>A0A292PU16_9PEZI</name>
<protein>
    <submittedName>
        <fullName evidence="2">Uncharacterized protein</fullName>
    </submittedName>
</protein>
<evidence type="ECO:0000313" key="2">
    <source>
        <dbReference type="EMBL" id="CUS11102.1"/>
    </source>
</evidence>
<sequence>MRPYLHKRVENQERCLPQLAFPKSGKQRRPPADLLRFFVKIVRSAWLGNPQKVQFPEFPRIKPCASETVLSGILPTGRAVPQPVSVFHFKGGISLLNPSSCEEVYRIHLPYPLCFLFCRCRKGLVRVSSYGEADRTGQARRCWCGHFHVRSFNSAPIEPSISFMGFLLFCIYCTLPHLLISHFKSTGTALVLMIGFRTGIVDRWAVFHIHYERV</sequence>
<dbReference type="AlphaFoldDB" id="A0A292PU16"/>
<gene>
    <name evidence="2" type="ORF">GSTUAT00004825001</name>
</gene>
<evidence type="ECO:0000313" key="3">
    <source>
        <dbReference type="Proteomes" id="UP001412239"/>
    </source>
</evidence>
<keyword evidence="1" id="KW-1133">Transmembrane helix</keyword>
<accession>A0A292PU16</accession>
<proteinExistence type="predicted"/>
<organism evidence="2 3">
    <name type="scientific">Tuber aestivum</name>
    <name type="common">summer truffle</name>
    <dbReference type="NCBI Taxonomy" id="59557"/>
    <lineage>
        <taxon>Eukaryota</taxon>
        <taxon>Fungi</taxon>
        <taxon>Dikarya</taxon>
        <taxon>Ascomycota</taxon>
        <taxon>Pezizomycotina</taxon>
        <taxon>Pezizomycetes</taxon>
        <taxon>Pezizales</taxon>
        <taxon>Tuberaceae</taxon>
        <taxon>Tuber</taxon>
    </lineage>
</organism>
<reference evidence="2" key="1">
    <citation type="submission" date="2015-10" db="EMBL/GenBank/DDBJ databases">
        <authorList>
            <person name="Regsiter A."/>
            <person name="william w."/>
        </authorList>
    </citation>
    <scope>NUCLEOTIDE SEQUENCE</scope>
    <source>
        <strain evidence="2">Montdore</strain>
    </source>
</reference>